<feature type="non-terminal residue" evidence="1">
    <location>
        <position position="34"/>
    </location>
</feature>
<name>A0A381YA87_9ZZZZ</name>
<protein>
    <submittedName>
        <fullName evidence="1">Uncharacterized protein</fullName>
    </submittedName>
</protein>
<sequence>MRLYLKLVVSLIILTAGPGRLVAQDVFSPNLFEG</sequence>
<dbReference type="AlphaFoldDB" id="A0A381YA87"/>
<reference evidence="1" key="1">
    <citation type="submission" date="2018-05" db="EMBL/GenBank/DDBJ databases">
        <authorList>
            <person name="Lanie J.A."/>
            <person name="Ng W.-L."/>
            <person name="Kazmierczak K.M."/>
            <person name="Andrzejewski T.M."/>
            <person name="Davidsen T.M."/>
            <person name="Wayne K.J."/>
            <person name="Tettelin H."/>
            <person name="Glass J.I."/>
            <person name="Rusch D."/>
            <person name="Podicherti R."/>
            <person name="Tsui H.-C.T."/>
            <person name="Winkler M.E."/>
        </authorList>
    </citation>
    <scope>NUCLEOTIDE SEQUENCE</scope>
</reference>
<organism evidence="1">
    <name type="scientific">marine metagenome</name>
    <dbReference type="NCBI Taxonomy" id="408172"/>
    <lineage>
        <taxon>unclassified sequences</taxon>
        <taxon>metagenomes</taxon>
        <taxon>ecological metagenomes</taxon>
    </lineage>
</organism>
<accession>A0A381YA87</accession>
<proteinExistence type="predicted"/>
<gene>
    <name evidence="1" type="ORF">METZ01_LOCUS126769</name>
</gene>
<evidence type="ECO:0000313" key="1">
    <source>
        <dbReference type="EMBL" id="SVA73915.1"/>
    </source>
</evidence>
<dbReference type="EMBL" id="UINC01017743">
    <property type="protein sequence ID" value="SVA73915.1"/>
    <property type="molecule type" value="Genomic_DNA"/>
</dbReference>